<feature type="domain" description="K+ potassium transporter C-terminal" evidence="14">
    <location>
        <begin position="485"/>
        <end position="635"/>
    </location>
</feature>
<comment type="similarity">
    <text evidence="2 12">Belongs to the HAK/KUP transporter (TC 2.A.72) family.</text>
</comment>
<evidence type="ECO:0000256" key="12">
    <source>
        <dbReference type="HAMAP-Rule" id="MF_01522"/>
    </source>
</evidence>
<feature type="transmembrane region" description="Helical" evidence="12">
    <location>
        <begin position="59"/>
        <end position="78"/>
    </location>
</feature>
<evidence type="ECO:0000256" key="7">
    <source>
        <dbReference type="ARBA" id="ARBA00022847"/>
    </source>
</evidence>
<evidence type="ECO:0000256" key="9">
    <source>
        <dbReference type="ARBA" id="ARBA00022989"/>
    </source>
</evidence>
<evidence type="ECO:0000256" key="5">
    <source>
        <dbReference type="ARBA" id="ARBA00022538"/>
    </source>
</evidence>
<dbReference type="HAMAP" id="MF_01522">
    <property type="entry name" value="Kup"/>
    <property type="match status" value="1"/>
</dbReference>
<dbReference type="InterPro" id="IPR003855">
    <property type="entry name" value="K+_transporter"/>
</dbReference>
<dbReference type="PANTHER" id="PTHR30540">
    <property type="entry name" value="OSMOTIC STRESS POTASSIUM TRANSPORTER"/>
    <property type="match status" value="1"/>
</dbReference>
<dbReference type="InterPro" id="IPR053951">
    <property type="entry name" value="K_trans_N"/>
</dbReference>
<feature type="transmembrane region" description="Helical" evidence="12">
    <location>
        <begin position="375"/>
        <end position="396"/>
    </location>
</feature>
<dbReference type="GO" id="GO:0015293">
    <property type="term" value="F:symporter activity"/>
    <property type="evidence" value="ECO:0007669"/>
    <property type="project" value="UniProtKB-UniRule"/>
</dbReference>
<evidence type="ECO:0000313" key="16">
    <source>
        <dbReference type="Proteomes" id="UP000662914"/>
    </source>
</evidence>
<feature type="transmembrane region" description="Helical" evidence="12">
    <location>
        <begin position="179"/>
        <end position="200"/>
    </location>
</feature>
<protein>
    <recommendedName>
        <fullName evidence="12">Probable potassium transport system protein Kup</fullName>
    </recommendedName>
</protein>
<evidence type="ECO:0000256" key="6">
    <source>
        <dbReference type="ARBA" id="ARBA00022692"/>
    </source>
</evidence>
<dbReference type="EMBL" id="AP021857">
    <property type="protein sequence ID" value="BBO19936.1"/>
    <property type="molecule type" value="Genomic_DNA"/>
</dbReference>
<feature type="transmembrane region" description="Helical" evidence="12">
    <location>
        <begin position="112"/>
        <end position="137"/>
    </location>
</feature>
<organism evidence="15 16">
    <name type="scientific">Candidatus Desulfobacillus denitrificans</name>
    <dbReference type="NCBI Taxonomy" id="2608985"/>
    <lineage>
        <taxon>Bacteria</taxon>
        <taxon>Pseudomonadati</taxon>
        <taxon>Pseudomonadota</taxon>
        <taxon>Betaproteobacteria</taxon>
        <taxon>Candidatus Desulfobacillus</taxon>
    </lineage>
</organism>
<proteinExistence type="inferred from homology"/>
<accession>A0A809RUS7</accession>
<evidence type="ECO:0000259" key="13">
    <source>
        <dbReference type="Pfam" id="PF02705"/>
    </source>
</evidence>
<feature type="transmembrane region" description="Helical" evidence="12">
    <location>
        <begin position="256"/>
        <end position="277"/>
    </location>
</feature>
<feature type="transmembrane region" description="Helical" evidence="12">
    <location>
        <begin position="408"/>
        <end position="427"/>
    </location>
</feature>
<evidence type="ECO:0000256" key="10">
    <source>
        <dbReference type="ARBA" id="ARBA00023065"/>
    </source>
</evidence>
<keyword evidence="8 12" id="KW-0630">Potassium</keyword>
<feature type="transmembrane region" description="Helical" evidence="12">
    <location>
        <begin position="149"/>
        <end position="167"/>
    </location>
</feature>
<keyword evidence="4 12" id="KW-1003">Cell membrane</keyword>
<evidence type="ECO:0000256" key="3">
    <source>
        <dbReference type="ARBA" id="ARBA00022448"/>
    </source>
</evidence>
<evidence type="ECO:0000259" key="14">
    <source>
        <dbReference type="Pfam" id="PF22776"/>
    </source>
</evidence>
<dbReference type="PANTHER" id="PTHR30540:SF79">
    <property type="entry name" value="LOW AFFINITY POTASSIUM TRANSPORT SYSTEM PROTEIN KUP"/>
    <property type="match status" value="1"/>
</dbReference>
<keyword evidence="10 12" id="KW-0406">Ion transport</keyword>
<feature type="transmembrane region" description="Helical" evidence="12">
    <location>
        <begin position="433"/>
        <end position="451"/>
    </location>
</feature>
<dbReference type="KEGG" id="ddz:DSYM_06350"/>
<keyword evidence="11 12" id="KW-0472">Membrane</keyword>
<comment type="subcellular location">
    <subcellularLocation>
        <location evidence="12">Cell membrane</location>
        <topology evidence="12">Multi-pass membrane protein</topology>
    </subcellularLocation>
    <subcellularLocation>
        <location evidence="1">Membrane</location>
        <topology evidence="1">Multi-pass membrane protein</topology>
    </subcellularLocation>
</comment>
<evidence type="ECO:0000256" key="8">
    <source>
        <dbReference type="ARBA" id="ARBA00022958"/>
    </source>
</evidence>
<dbReference type="AlphaFoldDB" id="A0A809RUS7"/>
<dbReference type="GO" id="GO:0015079">
    <property type="term" value="F:potassium ion transmembrane transporter activity"/>
    <property type="evidence" value="ECO:0007669"/>
    <property type="project" value="UniProtKB-UniRule"/>
</dbReference>
<dbReference type="Pfam" id="PF22776">
    <property type="entry name" value="K_trans_C"/>
    <property type="match status" value="1"/>
</dbReference>
<dbReference type="InterPro" id="IPR023051">
    <property type="entry name" value="Kup"/>
</dbReference>
<evidence type="ECO:0000256" key="11">
    <source>
        <dbReference type="ARBA" id="ARBA00023136"/>
    </source>
</evidence>
<keyword evidence="3 12" id="KW-0813">Transport</keyword>
<feature type="transmembrane region" description="Helical" evidence="12">
    <location>
        <begin position="297"/>
        <end position="320"/>
    </location>
</feature>
<keyword evidence="9 12" id="KW-1133">Transmembrane helix</keyword>
<evidence type="ECO:0000256" key="4">
    <source>
        <dbReference type="ARBA" id="ARBA00022475"/>
    </source>
</evidence>
<keyword evidence="6 12" id="KW-0812">Transmembrane</keyword>
<evidence type="ECO:0000256" key="2">
    <source>
        <dbReference type="ARBA" id="ARBA00007019"/>
    </source>
</evidence>
<comment type="function">
    <text evidence="12">Transport of potassium into the cell. Likely operates as a K(+):H(+) symporter.</text>
</comment>
<gene>
    <name evidence="12" type="primary">kup</name>
    <name evidence="15" type="ORF">DSYM_06350</name>
</gene>
<dbReference type="InterPro" id="IPR053952">
    <property type="entry name" value="K_trans_C"/>
</dbReference>
<dbReference type="Pfam" id="PF02705">
    <property type="entry name" value="K_trans"/>
    <property type="match status" value="1"/>
</dbReference>
<keyword evidence="5 12" id="KW-0633">Potassium transport</keyword>
<dbReference type="GO" id="GO:0005886">
    <property type="term" value="C:plasma membrane"/>
    <property type="evidence" value="ECO:0007669"/>
    <property type="project" value="UniProtKB-SubCell"/>
</dbReference>
<reference evidence="15" key="1">
    <citation type="journal article" name="DNA Res.">
        <title>The physiological potential of anammox bacteria as revealed by their core genome structure.</title>
        <authorList>
            <person name="Okubo T."/>
            <person name="Toyoda A."/>
            <person name="Fukuhara K."/>
            <person name="Uchiyama I."/>
            <person name="Harigaya Y."/>
            <person name="Kuroiwa M."/>
            <person name="Suzuki T."/>
            <person name="Murakami Y."/>
            <person name="Suwa Y."/>
            <person name="Takami H."/>
        </authorList>
    </citation>
    <scope>NUCLEOTIDE SEQUENCE</scope>
    <source>
        <strain evidence="15">317325-3</strain>
    </source>
</reference>
<sequence length="636" mass="68365">MNTAETQSGSDSPHKSNTAVLAMAALGVVYGDLGTSPLYALKEAFAGTHPVPYSADNVIGILSLILWALIVVVAVKYVTFIMRADNRGEGGIMALIALALADAKGNPKQERWIMMIGILGAAMFFGDGMVTPAISVLSAVEGLEVATPVLKPVVIPIALLVLFLLFFVQKRGTARVGALFGPVMLLWFATLAALGVYNLVAHPGVVKALNPLYGLGFIAHNPGIALVAMGAVVLSVTGAEALYADMGHFGRKPIQLAWFGFVLPALMLNYFGQGAVILDDPKAVENPFYLSAPGWALYPLIALSTLATVIASQSVISGAFSITRQAMQLGFVPRVEVQHTSEKEQGQIYLPAVNWGLMLAVMVLVLGFRSSSNMAAAYGLAVTGDMVITSLLAAVVAAKRWGWGWGRAGALFGCFLAVELLFLVANIEKIPYGGWFPLVVGVVVFTLMTTWKRGRDLLLARLRADALGLRAFIDSLELAPPPTIPGTAVFLTSNPDGVPLALLHNLMHNKVLHERIVVLTVQVHDVPYVPEVDRVEVHPVGGQFWQVLVRYGFKDEPDIPAALAQGRQAGLPFEMMETSFFLGRETLIARAQVESGMAYWRKKLFVAMFRNAGSATAFFKIPSNRVVELGTQVELR</sequence>
<evidence type="ECO:0000256" key="1">
    <source>
        <dbReference type="ARBA" id="ARBA00004141"/>
    </source>
</evidence>
<feature type="domain" description="K+ potassium transporter integral membrane" evidence="13">
    <location>
        <begin position="21"/>
        <end position="474"/>
    </location>
</feature>
<dbReference type="Proteomes" id="UP000662914">
    <property type="component" value="Chromosome"/>
</dbReference>
<comment type="catalytic activity">
    <reaction evidence="12">
        <text>K(+)(in) + H(+)(in) = K(+)(out) + H(+)(out)</text>
        <dbReference type="Rhea" id="RHEA:28490"/>
        <dbReference type="ChEBI" id="CHEBI:15378"/>
        <dbReference type="ChEBI" id="CHEBI:29103"/>
    </reaction>
</comment>
<keyword evidence="7 12" id="KW-0769">Symport</keyword>
<evidence type="ECO:0000313" key="15">
    <source>
        <dbReference type="EMBL" id="BBO19936.1"/>
    </source>
</evidence>
<feature type="transmembrane region" description="Helical" evidence="12">
    <location>
        <begin position="348"/>
        <end position="369"/>
    </location>
</feature>
<name>A0A809RUS7_9PROT</name>
<feature type="transmembrane region" description="Helical" evidence="12">
    <location>
        <begin position="20"/>
        <end position="39"/>
    </location>
</feature>
<feature type="transmembrane region" description="Helical" evidence="12">
    <location>
        <begin position="220"/>
        <end position="244"/>
    </location>
</feature>